<evidence type="ECO:0000313" key="2">
    <source>
        <dbReference type="Proteomes" id="UP000019202"/>
    </source>
</evidence>
<protein>
    <submittedName>
        <fullName evidence="1">Uncharacterized protein</fullName>
    </submittedName>
</protein>
<sequence>MIGCFTSDTKKPINIKFVDMYSKKDNVRIGYIKYEASHMAIPIVFIKEDFVKYYLRIGRISIKLYGERQLKRRLAGSMKLFHKEQDTMVFHI</sequence>
<reference evidence="1" key="1">
    <citation type="submission" date="2013-11" db="EMBL/GenBank/DDBJ databases">
        <title>Draft genome sequence and annotation of the entomopathogenic bacteria, Xenorhabdus cabanillasi strain JM26 and Xenorhabdus szentirmai strain DSM 16338.</title>
        <authorList>
            <person name="Gualtieri M."/>
            <person name="Ogier J.C."/>
            <person name="Pages S."/>
            <person name="Givaudan A."/>
            <person name="Gaudriault S."/>
        </authorList>
    </citation>
    <scope>NUCLEOTIDE SEQUENCE [LARGE SCALE GENOMIC DNA]</scope>
    <source>
        <strain evidence="1">DSM 16338</strain>
    </source>
</reference>
<evidence type="ECO:0000313" key="1">
    <source>
        <dbReference type="EMBL" id="CDL84823.1"/>
    </source>
</evidence>
<comment type="caution">
    <text evidence="1">The sequence shown here is derived from an EMBL/GenBank/DDBJ whole genome shotgun (WGS) entry which is preliminary data.</text>
</comment>
<dbReference type="EMBL" id="CBXF010000114">
    <property type="protein sequence ID" value="CDL84823.1"/>
    <property type="molecule type" value="Genomic_DNA"/>
</dbReference>
<organism evidence="1 2">
    <name type="scientific">Xenorhabdus szentirmaii DSM 16338</name>
    <dbReference type="NCBI Taxonomy" id="1427518"/>
    <lineage>
        <taxon>Bacteria</taxon>
        <taxon>Pseudomonadati</taxon>
        <taxon>Pseudomonadota</taxon>
        <taxon>Gammaproteobacteria</taxon>
        <taxon>Enterobacterales</taxon>
        <taxon>Morganellaceae</taxon>
        <taxon>Xenorhabdus</taxon>
    </lineage>
</organism>
<accession>W1J433</accession>
<keyword evidence="2" id="KW-1185">Reference proteome</keyword>
<proteinExistence type="predicted"/>
<name>W1J433_9GAMM</name>
<gene>
    <name evidence="1" type="ORF">XSR1_530016</name>
</gene>
<dbReference type="Proteomes" id="UP000019202">
    <property type="component" value="Unassembled WGS sequence"/>
</dbReference>
<dbReference type="AlphaFoldDB" id="W1J433"/>